<organism evidence="1 2">
    <name type="scientific">Capsulimonas corticalis</name>
    <dbReference type="NCBI Taxonomy" id="2219043"/>
    <lineage>
        <taxon>Bacteria</taxon>
        <taxon>Bacillati</taxon>
        <taxon>Armatimonadota</taxon>
        <taxon>Armatimonadia</taxon>
        <taxon>Capsulimonadales</taxon>
        <taxon>Capsulimonadaceae</taxon>
        <taxon>Capsulimonas</taxon>
    </lineage>
</organism>
<accession>A0A402D1S4</accession>
<dbReference type="PANTHER" id="PTHR32309:SF13">
    <property type="entry name" value="FERRIC ENTEROBACTIN TRANSPORT PROTEIN FEPE"/>
    <property type="match status" value="1"/>
</dbReference>
<dbReference type="InterPro" id="IPR050445">
    <property type="entry name" value="Bact_polysacc_biosynth/exp"/>
</dbReference>
<dbReference type="AlphaFoldDB" id="A0A402D1S4"/>
<dbReference type="PANTHER" id="PTHR32309">
    <property type="entry name" value="TYROSINE-PROTEIN KINASE"/>
    <property type="match status" value="1"/>
</dbReference>
<evidence type="ECO:0000313" key="2">
    <source>
        <dbReference type="Proteomes" id="UP000287394"/>
    </source>
</evidence>
<dbReference type="Gene3D" id="3.40.50.300">
    <property type="entry name" value="P-loop containing nucleotide triphosphate hydrolases"/>
    <property type="match status" value="1"/>
</dbReference>
<dbReference type="InterPro" id="IPR027417">
    <property type="entry name" value="P-loop_NTPase"/>
</dbReference>
<dbReference type="EMBL" id="AP025739">
    <property type="protein sequence ID" value="BDI28735.1"/>
    <property type="molecule type" value="Genomic_DNA"/>
</dbReference>
<name>A0A402D1S4_9BACT</name>
<dbReference type="GO" id="GO:0005886">
    <property type="term" value="C:plasma membrane"/>
    <property type="evidence" value="ECO:0007669"/>
    <property type="project" value="TreeGrafter"/>
</dbReference>
<sequence length="271" mass="28868">MSTIKPGSGQDTSVGNWQRRVLHENDIAALSRLEPETSPALAAPIELRVERTPMEFSHLYASLERQVSGIGEVTLITDETLGAERPYVLGVCSAVRGEGKTTTALHLAMTISRDTFKKVCLIDLSLGEDDLGARLGVAAGAGLVGALEDSDNIVPTLQLSGCDNLVVIPAGRAPNNAAKLARSPRVAKMLISARHSFDVVIVDMPAVSSDNALPLSRHVDGLMMVTRAGATPSDVVASAIDTLGRDKVVGVVLNRTRSYVPDWLRKRLTKV</sequence>
<protein>
    <submittedName>
        <fullName evidence="1">Uncharacterized protein</fullName>
    </submittedName>
</protein>
<dbReference type="KEGG" id="ccot:CCAX7_007860"/>
<dbReference type="Proteomes" id="UP000287394">
    <property type="component" value="Chromosome"/>
</dbReference>
<reference evidence="1 2" key="1">
    <citation type="journal article" date="2019" name="Int. J. Syst. Evol. Microbiol.">
        <title>Capsulimonas corticalis gen. nov., sp. nov., an aerobic capsulated bacterium, of a novel bacterial order, Capsulimonadales ord. nov., of the class Armatimonadia of the phylum Armatimonadetes.</title>
        <authorList>
            <person name="Li J."/>
            <person name="Kudo C."/>
            <person name="Tonouchi A."/>
        </authorList>
    </citation>
    <scope>NUCLEOTIDE SEQUENCE [LARGE SCALE GENOMIC DNA]</scope>
    <source>
        <strain evidence="1 2">AX-7</strain>
    </source>
</reference>
<dbReference type="OrthoDB" id="9775724at2"/>
<dbReference type="InterPro" id="IPR033756">
    <property type="entry name" value="YlxH/NBP35"/>
</dbReference>
<evidence type="ECO:0000313" key="1">
    <source>
        <dbReference type="EMBL" id="BDI28735.1"/>
    </source>
</evidence>
<dbReference type="SUPFAM" id="SSF52540">
    <property type="entry name" value="P-loop containing nucleoside triphosphate hydrolases"/>
    <property type="match status" value="1"/>
</dbReference>
<dbReference type="GO" id="GO:0004713">
    <property type="term" value="F:protein tyrosine kinase activity"/>
    <property type="evidence" value="ECO:0007669"/>
    <property type="project" value="TreeGrafter"/>
</dbReference>
<dbReference type="InterPro" id="IPR005702">
    <property type="entry name" value="Wzc-like_C"/>
</dbReference>
<keyword evidence="2" id="KW-1185">Reference proteome</keyword>
<dbReference type="CDD" id="cd05387">
    <property type="entry name" value="BY-kinase"/>
    <property type="match status" value="1"/>
</dbReference>
<dbReference type="FunCoup" id="A0A402D1S4">
    <property type="interactions" value="23"/>
</dbReference>
<dbReference type="Pfam" id="PF10609">
    <property type="entry name" value="ParA"/>
    <property type="match status" value="1"/>
</dbReference>
<dbReference type="RefSeq" id="WP_119323487.1">
    <property type="nucleotide sequence ID" value="NZ_AP025739.1"/>
</dbReference>
<proteinExistence type="predicted"/>
<gene>
    <name evidence="1" type="ORF">CCAX7_007860</name>
</gene>